<name>A0A427YMM1_9TREE</name>
<dbReference type="Proteomes" id="UP000279259">
    <property type="component" value="Unassembled WGS sequence"/>
</dbReference>
<dbReference type="InterPro" id="IPR039251">
    <property type="entry name" value="OXLD1"/>
</dbReference>
<dbReference type="OrthoDB" id="10064411at2759"/>
<dbReference type="GO" id="GO:0005739">
    <property type="term" value="C:mitochondrion"/>
    <property type="evidence" value="ECO:0007669"/>
    <property type="project" value="TreeGrafter"/>
</dbReference>
<proteinExistence type="predicted"/>
<evidence type="ECO:0000313" key="3">
    <source>
        <dbReference type="EMBL" id="RSH92354.1"/>
    </source>
</evidence>
<keyword evidence="4" id="KW-1185">Reference proteome</keyword>
<dbReference type="Pfam" id="PF09791">
    <property type="entry name" value="Oxidored-like"/>
    <property type="match status" value="1"/>
</dbReference>
<feature type="region of interest" description="Disordered" evidence="1">
    <location>
        <begin position="244"/>
        <end position="269"/>
    </location>
</feature>
<dbReference type="PANTHER" id="PTHR21193:SF3">
    <property type="entry name" value="OXIDOREDUCTASE-LIKE DOMAIN-CONTAINING PROTEIN 1"/>
    <property type="match status" value="1"/>
</dbReference>
<accession>A0A427YMM1</accession>
<protein>
    <recommendedName>
        <fullName evidence="2">Oxidoreductase-like domain-containing protein</fullName>
    </recommendedName>
</protein>
<sequence length="380" mass="41424">MSLATTPLRGLGLQPRYTSIPYRINAVLLPSRLCQHPPLFRSVHTTPPSQTGRDLLARFRAPPRVPRSPLPAQSPTADVPFETISTSPAGTSFQDVPNPALDSASKITFPIPAMKEPIDAFAAPSDPAMSRGVMHVLGVKVPPKPRPPGEEGGGNIADIVECCMSGCVHCVYTIYADDLELYTSALDTALEKLRRGNIPEVQWPDEVRAHAVEMDAGEQKITEGVVGVGPAVDPTMAAFLAQTREQVEEETSPRELRRDTLSEPKSTGAQSSLELYHRICRPRSIVSAFVSQRDGASVLWDNVPARVDNISSIPDIGEWTLELAGHRRESRAVRARSSCGSAVLTKCGATRITESYPFSLWIRTRSLGYNPDDRPLIVFV</sequence>
<evidence type="ECO:0000256" key="1">
    <source>
        <dbReference type="SAM" id="MobiDB-lite"/>
    </source>
</evidence>
<dbReference type="EMBL" id="RSCD01000006">
    <property type="protein sequence ID" value="RSH92354.1"/>
    <property type="molecule type" value="Genomic_DNA"/>
</dbReference>
<evidence type="ECO:0000313" key="4">
    <source>
        <dbReference type="Proteomes" id="UP000279259"/>
    </source>
</evidence>
<evidence type="ECO:0000259" key="2">
    <source>
        <dbReference type="Pfam" id="PF09791"/>
    </source>
</evidence>
<dbReference type="PANTHER" id="PTHR21193">
    <property type="entry name" value="OXIDOREDUCTASE-LIKE DOMAIN-CONTAINING PROTEIN 1"/>
    <property type="match status" value="1"/>
</dbReference>
<feature type="compositionally biased region" description="Basic and acidic residues" evidence="1">
    <location>
        <begin position="251"/>
        <end position="262"/>
    </location>
</feature>
<comment type="caution">
    <text evidence="3">The sequence shown here is derived from an EMBL/GenBank/DDBJ whole genome shotgun (WGS) entry which is preliminary data.</text>
</comment>
<reference evidence="3 4" key="1">
    <citation type="submission" date="2018-11" db="EMBL/GenBank/DDBJ databases">
        <title>Genome sequence of Saitozyma podzolica DSM 27192.</title>
        <authorList>
            <person name="Aliyu H."/>
            <person name="Gorte O."/>
            <person name="Ochsenreither K."/>
        </authorList>
    </citation>
    <scope>NUCLEOTIDE SEQUENCE [LARGE SCALE GENOMIC DNA]</scope>
    <source>
        <strain evidence="3 4">DSM 27192</strain>
    </source>
</reference>
<dbReference type="InterPro" id="IPR019180">
    <property type="entry name" value="Oxidoreductase-like_N"/>
</dbReference>
<dbReference type="AlphaFoldDB" id="A0A427YMM1"/>
<organism evidence="3 4">
    <name type="scientific">Saitozyma podzolica</name>
    <dbReference type="NCBI Taxonomy" id="1890683"/>
    <lineage>
        <taxon>Eukaryota</taxon>
        <taxon>Fungi</taxon>
        <taxon>Dikarya</taxon>
        <taxon>Basidiomycota</taxon>
        <taxon>Agaricomycotina</taxon>
        <taxon>Tremellomycetes</taxon>
        <taxon>Tremellales</taxon>
        <taxon>Trimorphomycetaceae</taxon>
        <taxon>Saitozyma</taxon>
    </lineage>
</organism>
<dbReference type="STRING" id="1890683.A0A427YMM1"/>
<gene>
    <name evidence="3" type="ORF">EHS25_008769</name>
</gene>
<feature type="domain" description="Oxidoreductase-like" evidence="2">
    <location>
        <begin position="137"/>
        <end position="189"/>
    </location>
</feature>